<accession>A0A195CKQ1</accession>
<organism evidence="1 2">
    <name type="scientific">Cyphomyrmex costatus</name>
    <dbReference type="NCBI Taxonomy" id="456900"/>
    <lineage>
        <taxon>Eukaryota</taxon>
        <taxon>Metazoa</taxon>
        <taxon>Ecdysozoa</taxon>
        <taxon>Arthropoda</taxon>
        <taxon>Hexapoda</taxon>
        <taxon>Insecta</taxon>
        <taxon>Pterygota</taxon>
        <taxon>Neoptera</taxon>
        <taxon>Endopterygota</taxon>
        <taxon>Hymenoptera</taxon>
        <taxon>Apocrita</taxon>
        <taxon>Aculeata</taxon>
        <taxon>Formicoidea</taxon>
        <taxon>Formicidae</taxon>
        <taxon>Myrmicinae</taxon>
        <taxon>Cyphomyrmex</taxon>
    </lineage>
</organism>
<gene>
    <name evidence="1" type="ORF">ALC62_08258</name>
</gene>
<proteinExistence type="predicted"/>
<name>A0A195CKQ1_9HYME</name>
<protein>
    <submittedName>
        <fullName evidence="1">Uncharacterized protein</fullName>
    </submittedName>
</protein>
<dbReference type="Proteomes" id="UP000078542">
    <property type="component" value="Unassembled WGS sequence"/>
</dbReference>
<reference evidence="1 2" key="1">
    <citation type="submission" date="2016-03" db="EMBL/GenBank/DDBJ databases">
        <title>Cyphomyrmex costatus WGS genome.</title>
        <authorList>
            <person name="Nygaard S."/>
            <person name="Hu H."/>
            <person name="Boomsma J."/>
            <person name="Zhang G."/>
        </authorList>
    </citation>
    <scope>NUCLEOTIDE SEQUENCE [LARGE SCALE GENOMIC DNA]</scope>
    <source>
        <strain evidence="1">MS0001</strain>
        <tissue evidence="1">Whole body</tissue>
    </source>
</reference>
<evidence type="ECO:0000313" key="2">
    <source>
        <dbReference type="Proteomes" id="UP000078542"/>
    </source>
</evidence>
<sequence>MSFITMLFRYFNPNSFSGSIRKTFLFSSVYPINICRFPPPSEIATILFESTFSTESNPLSSSIKSDGSCSTWNIIGAAHKFCKIPLSLLIHKPKSKEAYTLPAKLKLSVCQIRNPSLLFLCCDQLFLKYFDNFFRAKIQHHKYSKVSIPLMRNPCDPQVVLPVWENFDCLCGLQTLLDINLLLQLILITKAEKYFFIK</sequence>
<dbReference type="EMBL" id="KQ977642">
    <property type="protein sequence ID" value="KYN01032.1"/>
    <property type="molecule type" value="Genomic_DNA"/>
</dbReference>
<dbReference type="AlphaFoldDB" id="A0A195CKQ1"/>
<keyword evidence="2" id="KW-1185">Reference proteome</keyword>
<evidence type="ECO:0000313" key="1">
    <source>
        <dbReference type="EMBL" id="KYN01032.1"/>
    </source>
</evidence>